<name>S3W681_9LEPT</name>
<accession>S3W681</accession>
<comment type="caution">
    <text evidence="1">The sequence shown here is derived from an EMBL/GenBank/DDBJ whole genome shotgun (WGS) entry which is preliminary data.</text>
</comment>
<keyword evidence="2" id="KW-1185">Reference proteome</keyword>
<proteinExistence type="predicted"/>
<dbReference type="Proteomes" id="UP000014540">
    <property type="component" value="Unassembled WGS sequence"/>
</dbReference>
<sequence>MLKRTALFFCTVGEINLSRALIFELLKAFSGTSDRQRYD</sequence>
<reference evidence="1" key="1">
    <citation type="submission" date="2013-04" db="EMBL/GenBank/DDBJ databases">
        <authorList>
            <person name="Harkins D.M."/>
            <person name="Durkin A.S."/>
            <person name="Selengut J.D."/>
            <person name="Sanka R."/>
            <person name="DePew J."/>
            <person name="Purushe J."/>
            <person name="Ahmed A."/>
            <person name="van der Linden H."/>
            <person name="Goris M.G.A."/>
            <person name="Hartskeerl R.A."/>
            <person name="Vinetz J.M."/>
            <person name="Sutton G.G."/>
            <person name="Nelson W.C."/>
            <person name="Fouts D.E."/>
        </authorList>
    </citation>
    <scope>NUCLEOTIDE SEQUENCE [LARGE SCALE GENOMIC DNA]</scope>
    <source>
        <strain evidence="1">BUT 6</strain>
    </source>
</reference>
<gene>
    <name evidence="1" type="ORF">LEP1GSC058_1937</name>
</gene>
<dbReference type="AlphaFoldDB" id="S3W681"/>
<evidence type="ECO:0000313" key="2">
    <source>
        <dbReference type="Proteomes" id="UP000014540"/>
    </source>
</evidence>
<dbReference type="STRING" id="1193011.LEP1GSC058_1937"/>
<dbReference type="EMBL" id="AKWZ02000003">
    <property type="protein sequence ID" value="EPG75647.1"/>
    <property type="molecule type" value="Genomic_DNA"/>
</dbReference>
<evidence type="ECO:0000313" key="1">
    <source>
        <dbReference type="EMBL" id="EPG75647.1"/>
    </source>
</evidence>
<protein>
    <submittedName>
        <fullName evidence="1">Uncharacterized protein</fullName>
    </submittedName>
</protein>
<organism evidence="1 2">
    <name type="scientific">Leptospira fainei serovar Hurstbridge str. BUT 6</name>
    <dbReference type="NCBI Taxonomy" id="1193011"/>
    <lineage>
        <taxon>Bacteria</taxon>
        <taxon>Pseudomonadati</taxon>
        <taxon>Spirochaetota</taxon>
        <taxon>Spirochaetia</taxon>
        <taxon>Leptospirales</taxon>
        <taxon>Leptospiraceae</taxon>
        <taxon>Leptospira</taxon>
    </lineage>
</organism>